<dbReference type="RefSeq" id="WP_080981729.1">
    <property type="nucleotide sequence ID" value="NZ_BAABAG010000005.1"/>
</dbReference>
<dbReference type="EMBL" id="JACHMW010000001">
    <property type="protein sequence ID" value="MBB5847971.1"/>
    <property type="molecule type" value="Genomic_DNA"/>
</dbReference>
<accession>A0A7W9JHH0</accession>
<evidence type="ECO:0000313" key="3">
    <source>
        <dbReference type="Proteomes" id="UP000567246"/>
    </source>
</evidence>
<reference evidence="2 3" key="1">
    <citation type="submission" date="2020-08" db="EMBL/GenBank/DDBJ databases">
        <title>Sequencing the genomes of 1000 actinobacteria strains.</title>
        <authorList>
            <person name="Klenk H.-P."/>
        </authorList>
    </citation>
    <scope>NUCLEOTIDE SEQUENCE [LARGE SCALE GENOMIC DNA]</scope>
    <source>
        <strain evidence="2 3">DSM 17945</strain>
    </source>
</reference>
<comment type="caution">
    <text evidence="2">The sequence shown here is derived from an EMBL/GenBank/DDBJ whole genome shotgun (WGS) entry which is preliminary data.</text>
</comment>
<proteinExistence type="predicted"/>
<evidence type="ECO:0000259" key="1">
    <source>
        <dbReference type="Pfam" id="PF24254"/>
    </source>
</evidence>
<evidence type="ECO:0000313" key="2">
    <source>
        <dbReference type="EMBL" id="MBB5847971.1"/>
    </source>
</evidence>
<sequence length="69" mass="7319">MSITAVAEPAALTRSDRCDRCGAQAYVRAVLPSGGALQFCGHHARAVEDALRPQAAHWQDETDRLTAGA</sequence>
<dbReference type="Pfam" id="PF24254">
    <property type="entry name" value="DUF7455"/>
    <property type="match status" value="1"/>
</dbReference>
<protein>
    <recommendedName>
        <fullName evidence="1">DUF7455 domain-containing protein</fullName>
    </recommendedName>
</protein>
<dbReference type="Proteomes" id="UP000567246">
    <property type="component" value="Unassembled WGS sequence"/>
</dbReference>
<organism evidence="2 3">
    <name type="scientific">Micrococcus endophyticus</name>
    <dbReference type="NCBI Taxonomy" id="455343"/>
    <lineage>
        <taxon>Bacteria</taxon>
        <taxon>Bacillati</taxon>
        <taxon>Actinomycetota</taxon>
        <taxon>Actinomycetes</taxon>
        <taxon>Micrococcales</taxon>
        <taxon>Micrococcaceae</taxon>
        <taxon>Micrococcus</taxon>
    </lineage>
</organism>
<gene>
    <name evidence="2" type="ORF">HDA33_000535</name>
</gene>
<name>A0A7W9JHH0_9MICC</name>
<keyword evidence="3" id="KW-1185">Reference proteome</keyword>
<dbReference type="AlphaFoldDB" id="A0A7W9JHH0"/>
<dbReference type="InterPro" id="IPR055878">
    <property type="entry name" value="DUF7455"/>
</dbReference>
<feature type="domain" description="DUF7455" evidence="1">
    <location>
        <begin position="12"/>
        <end position="65"/>
    </location>
</feature>